<sequence>MIKNLALVVFLFSINITAQITRPFANNALFLSPEVSAFQKYNLHDINLYTGKINLSIPIYEIKTGNIIVPITISYNSGGIKIDNIASSVGMGWNLSAGGSVIRTIKDIEDHSIVNSMGHGGSKLTELGSLASPTDIISSSNTNPVFTQSAKIDASPDVFTAVGPGIHTRFYLSNLNRGNPHDFQNNVSTHTMNFIDGSAIKGEPVTRKRLTDVLPSNGFTSSEVFGIFENVSLPWGTFPMDYEKFEFTNTQGLKYSFGSPDVYEYVPNYTTQVDLLGMADGFDAIAAIKNNITLIKAMAMGQYKERVSAWNLNTIEDPTSNRSVLFQYQKYNKPDIMQTRTSVNTVLMEDAMPFAGGNYNYSRSNICGYGFISDYMTQRSGITLPDECMLKNSFLYTKYSQTNRIESIQWENGNIKFYYDLNRQDAQNEKALTKIEVMVNDKIVHTYFFNYSYFNSKENCNEWQCKRLKLDNIDIMGAEETQAKRYYSFEYDYTHPLPKVNSLQQDFLGYYNNHGVELPAIDMHIHPQIQKSPTLYFRKQSGINSITPFSGGKVIPGDYSLESNQYSLTGLLKKVINPLGGFSEFEYENHDFYSDDIGVRQAGGARIKTQILNDGQKERYIYYEYKEKNGMTSGKLAGMPVYGFPLAYDDGRWRDSNNVSFITYSSNKGNIELTDNSYIGYTRVTVKEEGNGYKEHVFSYTPNENPVWTDKHPADRCGIFLHLNSSFGATNFIDKEIVRGKILEENTFNEQGALIKESKYRYKNDVFKEINIPYQNTIYHPYGGGFYPLSNDMDMLKYLPNTTTFKYNNTLKIERNVLVEKIDKEYVENNMVETQNKMTYDHIYPFVKSNQVIFSDTSSVENNFTYPYEVDNQLLLNANMVSTPLITENKLTKNGSSKIVSKKEIVYGKNVNTSNLILPTSTIHYNLDNTKYTDINFDKYDSKGNLLQYTSKDGVSNVVIWGYKQSLPLVQIGGVTYKEVMQKFGLDPDNNQSYLQLDIVKKSDLDFNDLSKDNLKSSLHTFRNTMNLPDSQISTFTHNPGIGVSNIAKPNNMKEDYKYKNDNKLSQIIGHDEKLVKEYQYNNVPQHTQAIFYNRKKEQIFTRSNCPVGHLGGDYTYRVTAGSFSSPVSVANADQMALHDIQLNGQNKANILGTCTAMACSFVPPSSLHQVTALVQKISHTKVKVKINIPITANTTINWQLGEGNLGNLIGTIGDVCKLQTMGHSFGASENGRSWKVLLAGNGAVYINLENGIINSSDTINLDFEYDVNDQNTP</sequence>
<dbReference type="InterPro" id="IPR046020">
    <property type="entry name" value="DUF5977"/>
</dbReference>
<evidence type="ECO:0000259" key="2">
    <source>
        <dbReference type="Pfam" id="PF19404"/>
    </source>
</evidence>
<keyword evidence="4" id="KW-1185">Reference proteome</keyword>
<evidence type="ECO:0000256" key="1">
    <source>
        <dbReference type="SAM" id="SignalP"/>
    </source>
</evidence>
<name>A0A6N4XQQ1_9FLAO</name>
<feature type="signal peptide" evidence="1">
    <location>
        <begin position="1"/>
        <end position="18"/>
    </location>
</feature>
<protein>
    <recommendedName>
        <fullName evidence="2">DUF5977 domain-containing protein</fullName>
    </recommendedName>
</protein>
<dbReference type="RefSeq" id="WP_162072546.1">
    <property type="nucleotide sequence ID" value="NZ_CACVBY010000021.1"/>
</dbReference>
<dbReference type="Pfam" id="PF19404">
    <property type="entry name" value="DUF5977"/>
    <property type="match status" value="1"/>
</dbReference>
<feature type="chain" id="PRO_5026769045" description="DUF5977 domain-containing protein" evidence="1">
    <location>
        <begin position="19"/>
        <end position="1274"/>
    </location>
</feature>
<keyword evidence="1" id="KW-0732">Signal</keyword>
<reference evidence="3 4" key="1">
    <citation type="submission" date="2020-01" db="EMBL/GenBank/DDBJ databases">
        <authorList>
            <person name="Rodrigo-Torres L."/>
            <person name="Arahal R. D."/>
            <person name="Lucena T."/>
        </authorList>
    </citation>
    <scope>NUCLEOTIDE SEQUENCE [LARGE SCALE GENOMIC DNA]</scope>
    <source>
        <strain evidence="3 4">CECT 9393</strain>
    </source>
</reference>
<evidence type="ECO:0000313" key="4">
    <source>
        <dbReference type="Proteomes" id="UP000445309"/>
    </source>
</evidence>
<dbReference type="AlphaFoldDB" id="A0A6N4XQQ1"/>
<proteinExistence type="predicted"/>
<feature type="domain" description="DUF5977" evidence="2">
    <location>
        <begin position="1092"/>
        <end position="1156"/>
    </location>
</feature>
<organism evidence="3 4">
    <name type="scientific">Chryseobacterium fistulae</name>
    <dbReference type="NCBI Taxonomy" id="2675058"/>
    <lineage>
        <taxon>Bacteria</taxon>
        <taxon>Pseudomonadati</taxon>
        <taxon>Bacteroidota</taxon>
        <taxon>Flavobacteriia</taxon>
        <taxon>Flavobacteriales</taxon>
        <taxon>Weeksellaceae</taxon>
        <taxon>Chryseobacterium group</taxon>
        <taxon>Chryseobacterium</taxon>
    </lineage>
</organism>
<dbReference type="EMBL" id="CACVBY010000021">
    <property type="protein sequence ID" value="CAA7386955.1"/>
    <property type="molecule type" value="Genomic_DNA"/>
</dbReference>
<gene>
    <name evidence="3" type="ORF">CHRY9393_01256</name>
</gene>
<evidence type="ECO:0000313" key="3">
    <source>
        <dbReference type="EMBL" id="CAA7386955.1"/>
    </source>
</evidence>
<dbReference type="Proteomes" id="UP000445309">
    <property type="component" value="Unassembled WGS sequence"/>
</dbReference>
<accession>A0A6N4XQQ1</accession>